<accession>A0A0M0L921</accession>
<evidence type="ECO:0000313" key="2">
    <source>
        <dbReference type="EMBL" id="KOO47524.1"/>
    </source>
</evidence>
<keyword evidence="3" id="KW-1185">Reference proteome</keyword>
<dbReference type="InterPro" id="IPR037883">
    <property type="entry name" value="Knr4/Smi1-like_sf"/>
</dbReference>
<evidence type="ECO:0000313" key="3">
    <source>
        <dbReference type="Proteomes" id="UP000037558"/>
    </source>
</evidence>
<reference evidence="3" key="1">
    <citation type="submission" date="2015-08" db="EMBL/GenBank/DDBJ databases">
        <title>Fjat-14210 dsm16467.</title>
        <authorList>
            <person name="Liu B."/>
            <person name="Wang J."/>
            <person name="Zhu Y."/>
            <person name="Liu G."/>
            <person name="Chen Q."/>
            <person name="Chen Z."/>
            <person name="Lan J."/>
            <person name="Che J."/>
            <person name="Ge C."/>
            <person name="Shi H."/>
            <person name="Pan Z."/>
            <person name="Liu X."/>
        </authorList>
    </citation>
    <scope>NUCLEOTIDE SEQUENCE [LARGE SCALE GENOMIC DNA]</scope>
    <source>
        <strain evidence="3">DSM 16467</strain>
    </source>
</reference>
<dbReference type="Proteomes" id="UP000037558">
    <property type="component" value="Unassembled WGS sequence"/>
</dbReference>
<gene>
    <name evidence="2" type="ORF">AMD01_05640</name>
</gene>
<dbReference type="SMART" id="SM00860">
    <property type="entry name" value="SMI1_KNR4"/>
    <property type="match status" value="1"/>
</dbReference>
<dbReference type="Gene3D" id="3.40.1580.10">
    <property type="entry name" value="SMI1/KNR4-like"/>
    <property type="match status" value="1"/>
</dbReference>
<dbReference type="PATRIC" id="fig|284581.3.peg.4519"/>
<comment type="caution">
    <text evidence="2">The sequence shown here is derived from an EMBL/GenBank/DDBJ whole genome shotgun (WGS) entry which is preliminary data.</text>
</comment>
<dbReference type="InterPro" id="IPR018958">
    <property type="entry name" value="Knr4/Smi1-like_dom"/>
</dbReference>
<proteinExistence type="predicted"/>
<protein>
    <recommendedName>
        <fullName evidence="1">Knr4/Smi1-like domain-containing protein</fullName>
    </recommendedName>
</protein>
<dbReference type="RefSeq" id="WP_053400430.1">
    <property type="nucleotide sequence ID" value="NZ_LILC01000007.1"/>
</dbReference>
<organism evidence="2 3">
    <name type="scientific">Priestia koreensis</name>
    <dbReference type="NCBI Taxonomy" id="284581"/>
    <lineage>
        <taxon>Bacteria</taxon>
        <taxon>Bacillati</taxon>
        <taxon>Bacillota</taxon>
        <taxon>Bacilli</taxon>
        <taxon>Bacillales</taxon>
        <taxon>Bacillaceae</taxon>
        <taxon>Priestia</taxon>
    </lineage>
</organism>
<feature type="domain" description="Knr4/Smi1-like" evidence="1">
    <location>
        <begin position="43"/>
        <end position="164"/>
    </location>
</feature>
<dbReference type="Pfam" id="PF09346">
    <property type="entry name" value="SMI1_KNR4"/>
    <property type="match status" value="1"/>
</dbReference>
<dbReference type="EMBL" id="LILC01000007">
    <property type="protein sequence ID" value="KOO47524.1"/>
    <property type="molecule type" value="Genomic_DNA"/>
</dbReference>
<sequence>MTRSLLEKTLNDLKERLKPNNTLTVMIPGSDNDEFTCEFNSPLISSQLLQEFEQKTKLILPNDFKNFLLIHDGSLLFTDPNYGGGIHIMSLEKILDLYTIYTRSELLPKGWYVIGNDDGDHLFVNSNQLNEDGEGDHYLYWSSLIDVDTDPTNLNCNFETWLERMSNNLGRKYWI</sequence>
<dbReference type="AlphaFoldDB" id="A0A0M0L921"/>
<dbReference type="OrthoDB" id="2355620at2"/>
<evidence type="ECO:0000259" key="1">
    <source>
        <dbReference type="SMART" id="SM00860"/>
    </source>
</evidence>
<name>A0A0M0L921_9BACI</name>
<dbReference type="SUPFAM" id="SSF160631">
    <property type="entry name" value="SMI1/KNR4-like"/>
    <property type="match status" value="1"/>
</dbReference>